<gene>
    <name evidence="1" type="ORF">GMARGA_LOCUS39605</name>
</gene>
<organism evidence="1 2">
    <name type="scientific">Gigaspora margarita</name>
    <dbReference type="NCBI Taxonomy" id="4874"/>
    <lineage>
        <taxon>Eukaryota</taxon>
        <taxon>Fungi</taxon>
        <taxon>Fungi incertae sedis</taxon>
        <taxon>Mucoromycota</taxon>
        <taxon>Glomeromycotina</taxon>
        <taxon>Glomeromycetes</taxon>
        <taxon>Diversisporales</taxon>
        <taxon>Gigasporaceae</taxon>
        <taxon>Gigaspora</taxon>
    </lineage>
</organism>
<comment type="caution">
    <text evidence="1">The sequence shown here is derived from an EMBL/GenBank/DDBJ whole genome shotgun (WGS) entry which is preliminary data.</text>
</comment>
<dbReference type="Proteomes" id="UP000789901">
    <property type="component" value="Unassembled WGS sequence"/>
</dbReference>
<feature type="non-terminal residue" evidence="1">
    <location>
        <position position="42"/>
    </location>
</feature>
<evidence type="ECO:0000313" key="2">
    <source>
        <dbReference type="Proteomes" id="UP000789901"/>
    </source>
</evidence>
<protein>
    <submittedName>
        <fullName evidence="1">20045_t:CDS:1</fullName>
    </submittedName>
</protein>
<sequence>MDNESLDKMDMLGALMDLVLEIEVIMKNLLQALINDDFDESD</sequence>
<name>A0ABN7X9Q1_GIGMA</name>
<proteinExistence type="predicted"/>
<reference evidence="1 2" key="1">
    <citation type="submission" date="2021-06" db="EMBL/GenBank/DDBJ databases">
        <authorList>
            <person name="Kallberg Y."/>
            <person name="Tangrot J."/>
            <person name="Rosling A."/>
        </authorList>
    </citation>
    <scope>NUCLEOTIDE SEQUENCE [LARGE SCALE GENOMIC DNA]</scope>
    <source>
        <strain evidence="1 2">120-4 pot B 10/14</strain>
    </source>
</reference>
<dbReference type="EMBL" id="CAJVQB010095381">
    <property type="protein sequence ID" value="CAG8849238.1"/>
    <property type="molecule type" value="Genomic_DNA"/>
</dbReference>
<keyword evidence="2" id="KW-1185">Reference proteome</keyword>
<evidence type="ECO:0000313" key="1">
    <source>
        <dbReference type="EMBL" id="CAG8849238.1"/>
    </source>
</evidence>
<accession>A0ABN7X9Q1</accession>